<protein>
    <recommendedName>
        <fullName evidence="3">D-isomer specific 2-hydroxyacid dehydrogenase NAD-binding domain-containing protein</fullName>
    </recommendedName>
</protein>
<name>A0AAN6EPR8_EXODE</name>
<dbReference type="SUPFAM" id="SSF51735">
    <property type="entry name" value="NAD(P)-binding Rossmann-fold domains"/>
    <property type="match status" value="1"/>
</dbReference>
<dbReference type="CDD" id="cd12163">
    <property type="entry name" value="2-Hacid_dh_5"/>
    <property type="match status" value="1"/>
</dbReference>
<organism evidence="4 5">
    <name type="scientific">Exophiala dermatitidis</name>
    <name type="common">Black yeast-like fungus</name>
    <name type="synonym">Wangiella dermatitidis</name>
    <dbReference type="NCBI Taxonomy" id="5970"/>
    <lineage>
        <taxon>Eukaryota</taxon>
        <taxon>Fungi</taxon>
        <taxon>Dikarya</taxon>
        <taxon>Ascomycota</taxon>
        <taxon>Pezizomycotina</taxon>
        <taxon>Eurotiomycetes</taxon>
        <taxon>Chaetothyriomycetidae</taxon>
        <taxon>Chaetothyriales</taxon>
        <taxon>Herpotrichiellaceae</taxon>
        <taxon>Exophiala</taxon>
    </lineage>
</organism>
<dbReference type="Proteomes" id="UP001161757">
    <property type="component" value="Unassembled WGS sequence"/>
</dbReference>
<dbReference type="InterPro" id="IPR036291">
    <property type="entry name" value="NAD(P)-bd_dom_sf"/>
</dbReference>
<keyword evidence="2" id="KW-0520">NAD</keyword>
<evidence type="ECO:0000313" key="5">
    <source>
        <dbReference type="Proteomes" id="UP001161757"/>
    </source>
</evidence>
<evidence type="ECO:0000256" key="2">
    <source>
        <dbReference type="ARBA" id="ARBA00023027"/>
    </source>
</evidence>
<evidence type="ECO:0000259" key="3">
    <source>
        <dbReference type="Pfam" id="PF02826"/>
    </source>
</evidence>
<feature type="domain" description="D-isomer specific 2-hydroxyacid dehydrogenase NAD-binding" evidence="3">
    <location>
        <begin position="117"/>
        <end position="191"/>
    </location>
</feature>
<dbReference type="GO" id="GO:0016491">
    <property type="term" value="F:oxidoreductase activity"/>
    <property type="evidence" value="ECO:0007669"/>
    <property type="project" value="UniProtKB-KW"/>
</dbReference>
<sequence>MGDSEVLLILLHWTPPEAFVRMLSQRSPGIRVIVHTTSMSDTEVPKEITDETWASVTALLTWKLLPTKEQAPNLRYVQLLSAGANQIFGKPIFEDTDIDFCTANGVHPPQIAEWVFATFLGFQHHLAEHYDNQKLGKWVDPESDEDVEDAVGLRVGILGYGCIGRQVARVAKAFGMESYAFTLHERPTAESRKDDSFTEPAMGDPQGDFPSKWFSGTKQLNDFLDSDLDLLVITLPLTPLTKHMISAEQFTILSKKRTFLSNAGRGAIVHTEDLIEALQQGKIRGAALDVTDPEPLPQDHPLWKAPNVTITPHCSGNSNHYNERVLKILAYNLERKAQGKTVVNKVDRRLRY</sequence>
<reference evidence="4" key="1">
    <citation type="submission" date="2023-01" db="EMBL/GenBank/DDBJ databases">
        <title>Exophiala dermititidis isolated from Cystic Fibrosis Patient.</title>
        <authorList>
            <person name="Kurbessoian T."/>
            <person name="Crocker A."/>
            <person name="Murante D."/>
            <person name="Hogan D.A."/>
            <person name="Stajich J.E."/>
        </authorList>
    </citation>
    <scope>NUCLEOTIDE SEQUENCE</scope>
    <source>
        <strain evidence="4">Ex8</strain>
    </source>
</reference>
<dbReference type="InterPro" id="IPR006140">
    <property type="entry name" value="D-isomer_DH_NAD-bd"/>
</dbReference>
<dbReference type="PANTHER" id="PTHR43333">
    <property type="entry name" value="2-HACID_DH_C DOMAIN-CONTAINING PROTEIN"/>
    <property type="match status" value="1"/>
</dbReference>
<comment type="caution">
    <text evidence="4">The sequence shown here is derived from an EMBL/GenBank/DDBJ whole genome shotgun (WGS) entry which is preliminary data.</text>
</comment>
<accession>A0AAN6EPR8</accession>
<gene>
    <name evidence="4" type="ORF">HRR80_008230</name>
</gene>
<dbReference type="Gene3D" id="3.40.50.720">
    <property type="entry name" value="NAD(P)-binding Rossmann-like Domain"/>
    <property type="match status" value="2"/>
</dbReference>
<proteinExistence type="predicted"/>
<dbReference type="Pfam" id="PF02826">
    <property type="entry name" value="2-Hacid_dh_C"/>
    <property type="match status" value="2"/>
</dbReference>
<evidence type="ECO:0000256" key="1">
    <source>
        <dbReference type="ARBA" id="ARBA00023002"/>
    </source>
</evidence>
<dbReference type="EMBL" id="JAJGCB010000023">
    <property type="protein sequence ID" value="KAJ8987595.1"/>
    <property type="molecule type" value="Genomic_DNA"/>
</dbReference>
<dbReference type="PANTHER" id="PTHR43333:SF1">
    <property type="entry name" value="D-ISOMER SPECIFIC 2-HYDROXYACID DEHYDROGENASE NAD-BINDING DOMAIN-CONTAINING PROTEIN"/>
    <property type="match status" value="1"/>
</dbReference>
<dbReference type="GO" id="GO:0051287">
    <property type="term" value="F:NAD binding"/>
    <property type="evidence" value="ECO:0007669"/>
    <property type="project" value="InterPro"/>
</dbReference>
<keyword evidence="1" id="KW-0560">Oxidoreductase</keyword>
<evidence type="ECO:0000313" key="4">
    <source>
        <dbReference type="EMBL" id="KAJ8987595.1"/>
    </source>
</evidence>
<feature type="domain" description="D-isomer specific 2-hydroxyacid dehydrogenase NAD-binding" evidence="3">
    <location>
        <begin position="226"/>
        <end position="315"/>
    </location>
</feature>
<dbReference type="AlphaFoldDB" id="A0AAN6EPR8"/>